<proteinExistence type="predicted"/>
<accession>A0ABQ5HER5</accession>
<dbReference type="SUPFAM" id="SSF100934">
    <property type="entry name" value="Heat shock protein 70kD (HSP70), C-terminal subdomain"/>
    <property type="match status" value="1"/>
</dbReference>
<evidence type="ECO:0000313" key="2">
    <source>
        <dbReference type="Proteomes" id="UP001151760"/>
    </source>
</evidence>
<keyword evidence="2" id="KW-1185">Reference proteome</keyword>
<protein>
    <submittedName>
        <fullName evidence="1">Heat shock 70 kDa protein 16-like protein</fullName>
    </submittedName>
</protein>
<sequence>MFTDAVSGMGIDLSWSLEGTKTIERQIQNLAGQHSDVLENLTSTVRKRLKFLKDIQLLEDKLPRHKQNLFSDNLDVTTTKYELHEAHEREKMLAKQDSKVEQLKDQRNTLESFVYDTRSKIQLKSDTRTKMLGKNEQNPIDHRTKVRA</sequence>
<evidence type="ECO:0000313" key="1">
    <source>
        <dbReference type="EMBL" id="GJT85732.1"/>
    </source>
</evidence>
<dbReference type="Proteomes" id="UP001151760">
    <property type="component" value="Unassembled WGS sequence"/>
</dbReference>
<dbReference type="InterPro" id="IPR029048">
    <property type="entry name" value="HSP70_C_sf"/>
</dbReference>
<dbReference type="EMBL" id="BQNB010019478">
    <property type="protein sequence ID" value="GJT85732.1"/>
    <property type="molecule type" value="Genomic_DNA"/>
</dbReference>
<name>A0ABQ5HER5_9ASTR</name>
<reference evidence="1" key="1">
    <citation type="journal article" date="2022" name="Int. J. Mol. Sci.">
        <title>Draft Genome of Tanacetum Coccineum: Genomic Comparison of Closely Related Tanacetum-Family Plants.</title>
        <authorList>
            <person name="Yamashiro T."/>
            <person name="Shiraishi A."/>
            <person name="Nakayama K."/>
            <person name="Satake H."/>
        </authorList>
    </citation>
    <scope>NUCLEOTIDE SEQUENCE</scope>
</reference>
<comment type="caution">
    <text evidence="1">The sequence shown here is derived from an EMBL/GenBank/DDBJ whole genome shotgun (WGS) entry which is preliminary data.</text>
</comment>
<gene>
    <name evidence="1" type="ORF">Tco_1067449</name>
</gene>
<organism evidence="1 2">
    <name type="scientific">Tanacetum coccineum</name>
    <dbReference type="NCBI Taxonomy" id="301880"/>
    <lineage>
        <taxon>Eukaryota</taxon>
        <taxon>Viridiplantae</taxon>
        <taxon>Streptophyta</taxon>
        <taxon>Embryophyta</taxon>
        <taxon>Tracheophyta</taxon>
        <taxon>Spermatophyta</taxon>
        <taxon>Magnoliopsida</taxon>
        <taxon>eudicotyledons</taxon>
        <taxon>Gunneridae</taxon>
        <taxon>Pentapetalae</taxon>
        <taxon>asterids</taxon>
        <taxon>campanulids</taxon>
        <taxon>Asterales</taxon>
        <taxon>Asteraceae</taxon>
        <taxon>Asteroideae</taxon>
        <taxon>Anthemideae</taxon>
        <taxon>Anthemidinae</taxon>
        <taxon>Tanacetum</taxon>
    </lineage>
</organism>
<dbReference type="Gene3D" id="1.20.1270.10">
    <property type="match status" value="1"/>
</dbReference>
<reference evidence="1" key="2">
    <citation type="submission" date="2022-01" db="EMBL/GenBank/DDBJ databases">
        <authorList>
            <person name="Yamashiro T."/>
            <person name="Shiraishi A."/>
            <person name="Satake H."/>
            <person name="Nakayama K."/>
        </authorList>
    </citation>
    <scope>NUCLEOTIDE SEQUENCE</scope>
</reference>